<evidence type="ECO:0000313" key="1">
    <source>
        <dbReference type="EMBL" id="KAI0052843.1"/>
    </source>
</evidence>
<reference evidence="1" key="2">
    <citation type="journal article" date="2022" name="New Phytol.">
        <title>Evolutionary transition to the ectomycorrhizal habit in the genomes of a hyperdiverse lineage of mushroom-forming fungi.</title>
        <authorList>
            <person name="Looney B."/>
            <person name="Miyauchi S."/>
            <person name="Morin E."/>
            <person name="Drula E."/>
            <person name="Courty P.E."/>
            <person name="Kohler A."/>
            <person name="Kuo A."/>
            <person name="LaButti K."/>
            <person name="Pangilinan J."/>
            <person name="Lipzen A."/>
            <person name="Riley R."/>
            <person name="Andreopoulos W."/>
            <person name="He G."/>
            <person name="Johnson J."/>
            <person name="Nolan M."/>
            <person name="Tritt A."/>
            <person name="Barry K.W."/>
            <person name="Grigoriev I.V."/>
            <person name="Nagy L.G."/>
            <person name="Hibbett D."/>
            <person name="Henrissat B."/>
            <person name="Matheny P.B."/>
            <person name="Labbe J."/>
            <person name="Martin F.M."/>
        </authorList>
    </citation>
    <scope>NUCLEOTIDE SEQUENCE</scope>
    <source>
        <strain evidence="1">FP105234-sp</strain>
    </source>
</reference>
<reference evidence="1" key="1">
    <citation type="submission" date="2021-02" db="EMBL/GenBank/DDBJ databases">
        <authorList>
            <consortium name="DOE Joint Genome Institute"/>
            <person name="Ahrendt S."/>
            <person name="Looney B.P."/>
            <person name="Miyauchi S."/>
            <person name="Morin E."/>
            <person name="Drula E."/>
            <person name="Courty P.E."/>
            <person name="Chicoki N."/>
            <person name="Fauchery L."/>
            <person name="Kohler A."/>
            <person name="Kuo A."/>
            <person name="Labutti K."/>
            <person name="Pangilinan J."/>
            <person name="Lipzen A."/>
            <person name="Riley R."/>
            <person name="Andreopoulos W."/>
            <person name="He G."/>
            <person name="Johnson J."/>
            <person name="Barry K.W."/>
            <person name="Grigoriev I.V."/>
            <person name="Nagy L."/>
            <person name="Hibbett D."/>
            <person name="Henrissat B."/>
            <person name="Matheny P.B."/>
            <person name="Labbe J."/>
            <person name="Martin F."/>
        </authorList>
    </citation>
    <scope>NUCLEOTIDE SEQUENCE</scope>
    <source>
        <strain evidence="1">FP105234-sp</strain>
    </source>
</reference>
<accession>A0ACB8S8M0</accession>
<feature type="non-terminal residue" evidence="1">
    <location>
        <position position="1"/>
    </location>
</feature>
<dbReference type="Proteomes" id="UP000814033">
    <property type="component" value="Unassembled WGS sequence"/>
</dbReference>
<feature type="non-terminal residue" evidence="1">
    <location>
        <position position="238"/>
    </location>
</feature>
<gene>
    <name evidence="1" type="ORF">FA95DRAFT_1453139</name>
</gene>
<dbReference type="EMBL" id="MU275843">
    <property type="protein sequence ID" value="KAI0052843.1"/>
    <property type="molecule type" value="Genomic_DNA"/>
</dbReference>
<organism evidence="1 2">
    <name type="scientific">Auriscalpium vulgare</name>
    <dbReference type="NCBI Taxonomy" id="40419"/>
    <lineage>
        <taxon>Eukaryota</taxon>
        <taxon>Fungi</taxon>
        <taxon>Dikarya</taxon>
        <taxon>Basidiomycota</taxon>
        <taxon>Agaricomycotina</taxon>
        <taxon>Agaricomycetes</taxon>
        <taxon>Russulales</taxon>
        <taxon>Auriscalpiaceae</taxon>
        <taxon>Auriscalpium</taxon>
    </lineage>
</organism>
<proteinExistence type="predicted"/>
<sequence length="238" mass="27817">YERAGGDKTLPSDLRPPPVLKRTLDYLFHELLPQEGFESTYGFVRDRTRQVRADFTIQMQNDALAMECHERCVRYHILVMHFMRTTPGFELHMEESVLMNSLQSLKEFYADQRGQYASPCELEIRIYHRLIHMRDQRERHDDIPDEIRNHSAFLLTSQFREHVQKVSSPIQKNSPLKVGDEGMLIFNQLAAVLREQGNRVMIYLVACIFERFFGPEKIEDIDSLRVGMDLSQIIDGAA</sequence>
<protein>
    <submittedName>
        <fullName evidence="1">Uncharacterized protein</fullName>
    </submittedName>
</protein>
<name>A0ACB8S8M0_9AGAM</name>
<evidence type="ECO:0000313" key="2">
    <source>
        <dbReference type="Proteomes" id="UP000814033"/>
    </source>
</evidence>
<keyword evidence="2" id="KW-1185">Reference proteome</keyword>
<comment type="caution">
    <text evidence="1">The sequence shown here is derived from an EMBL/GenBank/DDBJ whole genome shotgun (WGS) entry which is preliminary data.</text>
</comment>